<keyword evidence="4" id="KW-1185">Reference proteome</keyword>
<evidence type="ECO:0000313" key="4">
    <source>
        <dbReference type="Proteomes" id="UP000011083"/>
    </source>
</evidence>
<evidence type="ECO:0000256" key="1">
    <source>
        <dbReference type="SAM" id="MobiDB-lite"/>
    </source>
</evidence>
<feature type="compositionally biased region" description="Pro residues" evidence="1">
    <location>
        <begin position="277"/>
        <end position="301"/>
    </location>
</feature>
<dbReference type="PANTHER" id="PTHR45808">
    <property type="entry name" value="RHO GTPASE-ACTIVATING PROTEIN 68F"/>
    <property type="match status" value="1"/>
</dbReference>
<dbReference type="VEuPathDB" id="AmoebaDB:ACA1_072650"/>
<dbReference type="Proteomes" id="UP000011083">
    <property type="component" value="Unassembled WGS sequence"/>
</dbReference>
<dbReference type="SUPFAM" id="SSF48350">
    <property type="entry name" value="GTPase activation domain, GAP"/>
    <property type="match status" value="1"/>
</dbReference>
<dbReference type="OrthoDB" id="79452at2759"/>
<gene>
    <name evidence="3" type="ORF">ACA1_072650</name>
</gene>
<feature type="region of interest" description="Disordered" evidence="1">
    <location>
        <begin position="322"/>
        <end position="409"/>
    </location>
</feature>
<feature type="region of interest" description="Disordered" evidence="1">
    <location>
        <begin position="179"/>
        <end position="208"/>
    </location>
</feature>
<reference evidence="3 4" key="1">
    <citation type="journal article" date="2013" name="Genome Biol.">
        <title>Genome of Acanthamoeba castellanii highlights extensive lateral gene transfer and early evolution of tyrosine kinase signaling.</title>
        <authorList>
            <person name="Clarke M."/>
            <person name="Lohan A.J."/>
            <person name="Liu B."/>
            <person name="Lagkouvardos I."/>
            <person name="Roy S."/>
            <person name="Zafar N."/>
            <person name="Bertelli C."/>
            <person name="Schilde C."/>
            <person name="Kianianmomeni A."/>
            <person name="Burglin T.R."/>
            <person name="Frech C."/>
            <person name="Turcotte B."/>
            <person name="Kopec K.O."/>
            <person name="Synnott J.M."/>
            <person name="Choo C."/>
            <person name="Paponov I."/>
            <person name="Finkler A."/>
            <person name="Soon Heng Tan C."/>
            <person name="Hutchins A.P."/>
            <person name="Weinmeier T."/>
            <person name="Rattei T."/>
            <person name="Chu J.S."/>
            <person name="Gimenez G."/>
            <person name="Irimia M."/>
            <person name="Rigden D.J."/>
            <person name="Fitzpatrick D.A."/>
            <person name="Lorenzo-Morales J."/>
            <person name="Bateman A."/>
            <person name="Chiu C.H."/>
            <person name="Tang P."/>
            <person name="Hegemann P."/>
            <person name="Fromm H."/>
            <person name="Raoult D."/>
            <person name="Greub G."/>
            <person name="Miranda-Saavedra D."/>
            <person name="Chen N."/>
            <person name="Nash P."/>
            <person name="Ginger M.L."/>
            <person name="Horn M."/>
            <person name="Schaap P."/>
            <person name="Caler L."/>
            <person name="Loftus B."/>
        </authorList>
    </citation>
    <scope>NUCLEOTIDE SEQUENCE [LARGE SCALE GENOMIC DNA]</scope>
    <source>
        <strain evidence="3 4">Neff</strain>
    </source>
</reference>
<dbReference type="Gene3D" id="1.10.555.10">
    <property type="entry name" value="Rho GTPase activation protein"/>
    <property type="match status" value="1"/>
</dbReference>
<dbReference type="RefSeq" id="XP_004353160.1">
    <property type="nucleotide sequence ID" value="XM_004353108.1"/>
</dbReference>
<organism evidence="3 4">
    <name type="scientific">Acanthamoeba castellanii (strain ATCC 30010 / Neff)</name>
    <dbReference type="NCBI Taxonomy" id="1257118"/>
    <lineage>
        <taxon>Eukaryota</taxon>
        <taxon>Amoebozoa</taxon>
        <taxon>Discosea</taxon>
        <taxon>Longamoebia</taxon>
        <taxon>Centramoebida</taxon>
        <taxon>Acanthamoebidae</taxon>
        <taxon>Acanthamoeba</taxon>
    </lineage>
</organism>
<feature type="compositionally biased region" description="Low complexity" evidence="1">
    <location>
        <begin position="479"/>
        <end position="490"/>
    </location>
</feature>
<dbReference type="SMART" id="SM00324">
    <property type="entry name" value="RhoGAP"/>
    <property type="match status" value="1"/>
</dbReference>
<dbReference type="GO" id="GO:0005096">
    <property type="term" value="F:GTPase activator activity"/>
    <property type="evidence" value="ECO:0007669"/>
    <property type="project" value="TreeGrafter"/>
</dbReference>
<feature type="compositionally biased region" description="Basic and acidic residues" evidence="1">
    <location>
        <begin position="222"/>
        <end position="232"/>
    </location>
</feature>
<dbReference type="CDD" id="cd00159">
    <property type="entry name" value="RhoGAP"/>
    <property type="match status" value="1"/>
</dbReference>
<feature type="compositionally biased region" description="Pro residues" evidence="1">
    <location>
        <begin position="386"/>
        <end position="395"/>
    </location>
</feature>
<feature type="compositionally biased region" description="Basic and acidic residues" evidence="1">
    <location>
        <begin position="400"/>
        <end position="409"/>
    </location>
</feature>
<accession>L8HEI9</accession>
<feature type="region of interest" description="Disordered" evidence="1">
    <location>
        <begin position="474"/>
        <end position="535"/>
    </location>
</feature>
<dbReference type="GO" id="GO:0007264">
    <property type="term" value="P:small GTPase-mediated signal transduction"/>
    <property type="evidence" value="ECO:0007669"/>
    <property type="project" value="TreeGrafter"/>
</dbReference>
<sequence length="535" mass="59617">MGEVRRTKEALNQGKKVSYESMNPHTQASLLKAFLKELADPVFTAKLYPGWIAATQHKDRKILITRLLNMLPQQNLQIISTLMIHLRHISEYHASNLMTAENLAIVFGPILLRPSSVSVETLFADVPYVNKCIGMLINDCSFFFKNKLVLLHRQTKQTSLFEEMRRAGAELIIEERKRREKEEKRLKEEQRKSERKKKYNTYSSSKRQTVKALLDTEFDPAIDEHGNVDHHPSTSPAPDPSSPSSARNKGNGSCSPDMGGRAVRPQTSYNPASAPMLPTPSTSPRPPLPPLPENLPPPPPVSAGTLRRSVSAYNPVPAIVVGGHNGGGAGGTNSHRAISPRSRPTRPVGIMMIPPSGPASPDVPRSNGHHHPHHNQPLEYDDKGIPVPPPPPPPLELTEEEKRRKEDDENLLHNMRRRYVDRRKQTLDRWFKRKNDWTEEEFNKAMEERAALIENGEYSPQDLQMWFAEMGAGDDEDPLNVSQSSNVSLNHQIGGRSREGSPALPSREAHHHHHGTPSPATTSSGAAVDTTLCVS</sequence>
<dbReference type="KEGG" id="acan:ACA1_072650"/>
<evidence type="ECO:0000313" key="3">
    <source>
        <dbReference type="EMBL" id="ELR23632.1"/>
    </source>
</evidence>
<dbReference type="PROSITE" id="PS50238">
    <property type="entry name" value="RHOGAP"/>
    <property type="match status" value="1"/>
</dbReference>
<dbReference type="InterPro" id="IPR000198">
    <property type="entry name" value="RhoGAP_dom"/>
</dbReference>
<dbReference type="PANTHER" id="PTHR45808:SF2">
    <property type="entry name" value="RHO GTPASE-ACTIVATING PROTEIN 68F"/>
    <property type="match status" value="1"/>
</dbReference>
<dbReference type="EMBL" id="KB007857">
    <property type="protein sequence ID" value="ELR23632.1"/>
    <property type="molecule type" value="Genomic_DNA"/>
</dbReference>
<dbReference type="Pfam" id="PF00620">
    <property type="entry name" value="RhoGAP"/>
    <property type="match status" value="1"/>
</dbReference>
<feature type="domain" description="Rho-GAP" evidence="2">
    <location>
        <begin position="1"/>
        <end position="144"/>
    </location>
</feature>
<dbReference type="AlphaFoldDB" id="L8HEI9"/>
<dbReference type="GO" id="GO:0005737">
    <property type="term" value="C:cytoplasm"/>
    <property type="evidence" value="ECO:0007669"/>
    <property type="project" value="TreeGrafter"/>
</dbReference>
<feature type="region of interest" description="Disordered" evidence="1">
    <location>
        <begin position="222"/>
        <end position="309"/>
    </location>
</feature>
<evidence type="ECO:0000259" key="2">
    <source>
        <dbReference type="PROSITE" id="PS50238"/>
    </source>
</evidence>
<feature type="compositionally biased region" description="Basic and acidic residues" evidence="1">
    <location>
        <begin position="179"/>
        <end position="192"/>
    </location>
</feature>
<proteinExistence type="predicted"/>
<dbReference type="GeneID" id="14924614"/>
<name>L8HEI9_ACACF</name>
<protein>
    <submittedName>
        <fullName evidence="3">RhoGAP domain containing protein</fullName>
    </submittedName>
</protein>
<dbReference type="InterPro" id="IPR008936">
    <property type="entry name" value="Rho_GTPase_activation_prot"/>
</dbReference>